<sequence>MGREFLDLFENWAHTYDTTVNGQDTEYKEVFVRYDQILEAVTNKSGLVVLEFGVGTGNLTQKLIVSGKKVYGIEPSAPMREKALNKLSADALLADGDFISFPKPLEDIDTIVSTYAFHHLTDNEKNQAISSYSNLLKKNGKIVFADTVFVDEFAHKQMIKKATQQNYFNLAKDLETEYYTTLSVLKTIFEDNGFTVTFTQMNDFVWLSEAVKK</sequence>
<comment type="similarity">
    <text evidence="4">Belongs to the methyltransferase superfamily. YrrT family.</text>
</comment>
<evidence type="ECO:0000256" key="2">
    <source>
        <dbReference type="ARBA" id="ARBA00022679"/>
    </source>
</evidence>
<keyword evidence="7" id="KW-1185">Reference proteome</keyword>
<dbReference type="InterPro" id="IPR041698">
    <property type="entry name" value="Methyltransf_25"/>
</dbReference>
<feature type="domain" description="Methyltransferase" evidence="5">
    <location>
        <begin position="49"/>
        <end position="140"/>
    </location>
</feature>
<evidence type="ECO:0000259" key="5">
    <source>
        <dbReference type="Pfam" id="PF13649"/>
    </source>
</evidence>
<evidence type="ECO:0000313" key="6">
    <source>
        <dbReference type="EMBL" id="MFC0270092.1"/>
    </source>
</evidence>
<dbReference type="PANTHER" id="PTHR43861">
    <property type="entry name" value="TRANS-ACONITATE 2-METHYLTRANSFERASE-RELATED"/>
    <property type="match status" value="1"/>
</dbReference>
<feature type="binding site" evidence="4">
    <location>
        <position position="74"/>
    </location>
    <ligand>
        <name>S-adenosyl-L-methionine</name>
        <dbReference type="ChEBI" id="CHEBI:59789"/>
    </ligand>
</feature>
<keyword evidence="3 4" id="KW-0949">S-adenosyl-L-methionine</keyword>
<keyword evidence="1 4" id="KW-0489">Methyltransferase</keyword>
<evidence type="ECO:0000256" key="3">
    <source>
        <dbReference type="ARBA" id="ARBA00022691"/>
    </source>
</evidence>
<dbReference type="Pfam" id="PF13649">
    <property type="entry name" value="Methyltransf_25"/>
    <property type="match status" value="1"/>
</dbReference>
<dbReference type="Gene3D" id="3.40.50.150">
    <property type="entry name" value="Vaccinia Virus protein VP39"/>
    <property type="match status" value="1"/>
</dbReference>
<feature type="binding site" evidence="4">
    <location>
        <position position="53"/>
    </location>
    <ligand>
        <name>S-adenosyl-L-methionine</name>
        <dbReference type="ChEBI" id="CHEBI:59789"/>
    </ligand>
</feature>
<dbReference type="InterPro" id="IPR029063">
    <property type="entry name" value="SAM-dependent_MTases_sf"/>
</dbReference>
<organism evidence="6 7">
    <name type="scientific">Metabacillus herbersteinensis</name>
    <dbReference type="NCBI Taxonomy" id="283816"/>
    <lineage>
        <taxon>Bacteria</taxon>
        <taxon>Bacillati</taxon>
        <taxon>Bacillota</taxon>
        <taxon>Bacilli</taxon>
        <taxon>Bacillales</taxon>
        <taxon>Bacillaceae</taxon>
        <taxon>Metabacillus</taxon>
    </lineage>
</organism>
<reference evidence="6 7" key="1">
    <citation type="submission" date="2024-09" db="EMBL/GenBank/DDBJ databases">
        <authorList>
            <person name="Sun Q."/>
            <person name="Mori K."/>
        </authorList>
    </citation>
    <scope>NUCLEOTIDE SEQUENCE [LARGE SCALE GENOMIC DNA]</scope>
    <source>
        <strain evidence="6 7">CCM 7228</strain>
    </source>
</reference>
<dbReference type="EMBL" id="JBHLVO010000001">
    <property type="protein sequence ID" value="MFC0270092.1"/>
    <property type="molecule type" value="Genomic_DNA"/>
</dbReference>
<evidence type="ECO:0000313" key="7">
    <source>
        <dbReference type="Proteomes" id="UP001589854"/>
    </source>
</evidence>
<gene>
    <name evidence="6" type="ORF">ACFFIX_01280</name>
</gene>
<dbReference type="HAMAP" id="MF_02100">
    <property type="entry name" value="Methyltr_YrrT"/>
    <property type="match status" value="1"/>
</dbReference>
<dbReference type="Proteomes" id="UP001589854">
    <property type="component" value="Unassembled WGS sequence"/>
</dbReference>
<dbReference type="SUPFAM" id="SSF53335">
    <property type="entry name" value="S-adenosyl-L-methionine-dependent methyltransferases"/>
    <property type="match status" value="1"/>
</dbReference>
<protein>
    <recommendedName>
        <fullName evidence="4">Uncharacterized methyltransferase ACFFIX_01280</fullName>
        <ecNumber evidence="4">2.1.1.-</ecNumber>
    </recommendedName>
</protein>
<dbReference type="GO" id="GO:0032259">
    <property type="term" value="P:methylation"/>
    <property type="evidence" value="ECO:0007669"/>
    <property type="project" value="UniProtKB-KW"/>
</dbReference>
<name>A0ABV6G8T2_9BACI</name>
<evidence type="ECO:0000256" key="4">
    <source>
        <dbReference type="HAMAP-Rule" id="MF_02100"/>
    </source>
</evidence>
<accession>A0ABV6G8T2</accession>
<dbReference type="InterPro" id="IPR023553">
    <property type="entry name" value="Uncharacterised_MeTfrase_YrrT"/>
</dbReference>
<dbReference type="GO" id="GO:0008168">
    <property type="term" value="F:methyltransferase activity"/>
    <property type="evidence" value="ECO:0007669"/>
    <property type="project" value="UniProtKB-KW"/>
</dbReference>
<proteinExistence type="inferred from homology"/>
<dbReference type="RefSeq" id="WP_378929704.1">
    <property type="nucleotide sequence ID" value="NZ_JBHLVO010000001.1"/>
</dbReference>
<dbReference type="EC" id="2.1.1.-" evidence="4"/>
<dbReference type="CDD" id="cd02440">
    <property type="entry name" value="AdoMet_MTases"/>
    <property type="match status" value="1"/>
</dbReference>
<evidence type="ECO:0000256" key="1">
    <source>
        <dbReference type="ARBA" id="ARBA00022603"/>
    </source>
</evidence>
<keyword evidence="2 4" id="KW-0808">Transferase</keyword>
<comment type="function">
    <text evidence="4">Could be a S-adenosyl-L-methionine-dependent methyltransferase.</text>
</comment>
<comment type="caution">
    <text evidence="6">The sequence shown here is derived from an EMBL/GenBank/DDBJ whole genome shotgun (WGS) entry which is preliminary data.</text>
</comment>
<feature type="binding site" evidence="4">
    <location>
        <position position="97"/>
    </location>
    <ligand>
        <name>S-adenosyl-L-methionine</name>
        <dbReference type="ChEBI" id="CHEBI:59789"/>
    </ligand>
</feature>